<feature type="region of interest" description="Disordered" evidence="1">
    <location>
        <begin position="438"/>
        <end position="494"/>
    </location>
</feature>
<feature type="region of interest" description="Disordered" evidence="1">
    <location>
        <begin position="213"/>
        <end position="272"/>
    </location>
</feature>
<dbReference type="STRING" id="2656787.A0A370TD02"/>
<proteinExistence type="predicted"/>
<feature type="compositionally biased region" description="Gly residues" evidence="1">
    <location>
        <begin position="235"/>
        <end position="252"/>
    </location>
</feature>
<reference evidence="3 4" key="1">
    <citation type="journal article" date="2018" name="IMA Fungus">
        <title>IMA Genome-F 9: Draft genome sequence of Annulohypoxylon stygium, Aspergillus mulundensis, Berkeleyomyces basicola (syn. Thielaviopsis basicola), Ceratocystis smalleyi, two Cercospora beticola strains, Coleophoma cylindrospora, Fusarium fracticaudum, Phialophora cf. hyalina, and Morchella septimelata.</title>
        <authorList>
            <person name="Wingfield B.D."/>
            <person name="Bills G.F."/>
            <person name="Dong Y."/>
            <person name="Huang W."/>
            <person name="Nel W.J."/>
            <person name="Swalarsk-Parry B.S."/>
            <person name="Vaghefi N."/>
            <person name="Wilken P.M."/>
            <person name="An Z."/>
            <person name="de Beer Z.W."/>
            <person name="De Vos L."/>
            <person name="Chen L."/>
            <person name="Duong T.A."/>
            <person name="Gao Y."/>
            <person name="Hammerbacher A."/>
            <person name="Kikkert J.R."/>
            <person name="Li Y."/>
            <person name="Li H."/>
            <person name="Li K."/>
            <person name="Li Q."/>
            <person name="Liu X."/>
            <person name="Ma X."/>
            <person name="Naidoo K."/>
            <person name="Pethybridge S.J."/>
            <person name="Sun J."/>
            <person name="Steenkamp E.T."/>
            <person name="van der Nest M.A."/>
            <person name="van Wyk S."/>
            <person name="Wingfield M.J."/>
            <person name="Xiong C."/>
            <person name="Yue Q."/>
            <person name="Zhang X."/>
        </authorList>
    </citation>
    <scope>NUCLEOTIDE SEQUENCE [LARGE SCALE GENOMIC DNA]</scope>
    <source>
        <strain evidence="3 4">BP 5553</strain>
    </source>
</reference>
<keyword evidence="2" id="KW-1133">Transmembrane helix</keyword>
<sequence length="494" mass="50618">MSVGPSPEPSLLLARHENAHREHALQLQHSHQHQHQQHHKQHNLRHQHQHQVIHNAQKREPQAGADSAPPSVVTAVVTVSYLQQINVDPQGNTYTIETLLPTSPSPIIITTSAASAALDSAPAASSTPPTAPSTDAPAVTPQSLLPSPRISSSLTSAPSIPTNFASLIVNSNSTTSPLISGASNTTATFLNSTVSSTSFAYLASSSLTSAERSFTSSSSTPSSLSSSSGNPTSTGLGGYIGGASGVAPGGGPSSTAASGNDSSSDSGSAPSTPVVVGSVVGSVAGLALIIFFVLFLARWRKQRSMLSLGSGNEPADSAAPRDGPSGPYGGMAQRRSTAFAVPAALASLTGYNKRSSQKTERTLSSTAGSERGFYRVSGRKLPSVLHSGGDGYGGGLHEVNTLSGSSFYHDSTGFYGGSGPGPSTSSPLASPVEVTMDRDSGVPVMRPSPARTPVTEHGPFLSTATPPPPRRPDLLGRSHPSQDGSHGSRFTEEV</sequence>
<accession>A0A370TD02</accession>
<protein>
    <submittedName>
        <fullName evidence="3">Uncharacterized protein</fullName>
    </submittedName>
</protein>
<keyword evidence="2" id="KW-0472">Membrane</keyword>
<feature type="region of interest" description="Disordered" evidence="1">
    <location>
        <begin position="120"/>
        <end position="152"/>
    </location>
</feature>
<dbReference type="Proteomes" id="UP000254866">
    <property type="component" value="Unassembled WGS sequence"/>
</dbReference>
<dbReference type="EMBL" id="NPIC01000011">
    <property type="protein sequence ID" value="RDL32116.1"/>
    <property type="molecule type" value="Genomic_DNA"/>
</dbReference>
<feature type="region of interest" description="Disordered" evidence="1">
    <location>
        <begin position="23"/>
        <end position="69"/>
    </location>
</feature>
<dbReference type="GeneID" id="43602367"/>
<evidence type="ECO:0000313" key="3">
    <source>
        <dbReference type="EMBL" id="RDL32116.1"/>
    </source>
</evidence>
<feature type="compositionally biased region" description="Low complexity" evidence="1">
    <location>
        <begin position="213"/>
        <end position="234"/>
    </location>
</feature>
<comment type="caution">
    <text evidence="3">The sequence shown here is derived from an EMBL/GenBank/DDBJ whole genome shotgun (WGS) entry which is preliminary data.</text>
</comment>
<feature type="compositionally biased region" description="Basic residues" evidence="1">
    <location>
        <begin position="30"/>
        <end position="51"/>
    </location>
</feature>
<name>A0A370TD02_9HELO</name>
<keyword evidence="4" id="KW-1185">Reference proteome</keyword>
<feature type="transmembrane region" description="Helical" evidence="2">
    <location>
        <begin position="274"/>
        <end position="297"/>
    </location>
</feature>
<keyword evidence="2" id="KW-0812">Transmembrane</keyword>
<dbReference type="RefSeq" id="XP_031866048.1">
    <property type="nucleotide sequence ID" value="XM_032018141.1"/>
</dbReference>
<gene>
    <name evidence="3" type="ORF">BP5553_09518</name>
</gene>
<feature type="region of interest" description="Disordered" evidence="1">
    <location>
        <begin position="307"/>
        <end position="330"/>
    </location>
</feature>
<dbReference type="AlphaFoldDB" id="A0A370TD02"/>
<feature type="compositionally biased region" description="Low complexity" evidence="1">
    <location>
        <begin position="253"/>
        <end position="272"/>
    </location>
</feature>
<evidence type="ECO:0000256" key="1">
    <source>
        <dbReference type="SAM" id="MobiDB-lite"/>
    </source>
</evidence>
<evidence type="ECO:0000313" key="4">
    <source>
        <dbReference type="Proteomes" id="UP000254866"/>
    </source>
</evidence>
<evidence type="ECO:0000256" key="2">
    <source>
        <dbReference type="SAM" id="Phobius"/>
    </source>
</evidence>
<dbReference type="OrthoDB" id="5421784at2759"/>
<organism evidence="3 4">
    <name type="scientific">Venustampulla echinocandica</name>
    <dbReference type="NCBI Taxonomy" id="2656787"/>
    <lineage>
        <taxon>Eukaryota</taxon>
        <taxon>Fungi</taxon>
        <taxon>Dikarya</taxon>
        <taxon>Ascomycota</taxon>
        <taxon>Pezizomycotina</taxon>
        <taxon>Leotiomycetes</taxon>
        <taxon>Helotiales</taxon>
        <taxon>Pleuroascaceae</taxon>
        <taxon>Venustampulla</taxon>
    </lineage>
</organism>